<accession>A0A0B2UXC0</accession>
<feature type="compositionally biased region" description="Polar residues" evidence="1">
    <location>
        <begin position="104"/>
        <end position="117"/>
    </location>
</feature>
<proteinExistence type="predicted"/>
<evidence type="ECO:0000256" key="1">
    <source>
        <dbReference type="SAM" id="MobiDB-lite"/>
    </source>
</evidence>
<dbReference type="OrthoDB" id="5875644at2759"/>
<keyword evidence="3" id="KW-1185">Reference proteome</keyword>
<dbReference type="OMA" id="GENFLMG"/>
<sequence length="239" mass="26255">MPTMLPLKRFQFHSIGGENLEFDISPFVENRDNVTDSSLTLMLSASKSGSLREFLSDYDNIISGGAQRTQAGGERSVESAYRSEEAFETARTRFGGSSDPVHWSSVTPKGTYSTTPSTVRIPSDSTVTTETTITTTTEVKKVSSKSNIAEEAGAEMPRVPTSPVPPLSSGPVKNGAVSALTQQFEMNAKRNWMEGTKWSPKSYWRLFRGSPIVKSSGENFLMGTFEEEYSPPVWAKICR</sequence>
<name>A0A0B2UXC0_TOXCA</name>
<dbReference type="AlphaFoldDB" id="A0A0B2UXC0"/>
<dbReference type="EMBL" id="JPKZ01002995">
    <property type="protein sequence ID" value="KHN73854.1"/>
    <property type="molecule type" value="Genomic_DNA"/>
</dbReference>
<reference evidence="2 3" key="1">
    <citation type="submission" date="2014-11" db="EMBL/GenBank/DDBJ databases">
        <title>Genetic blueprint of the zoonotic pathogen Toxocara canis.</title>
        <authorList>
            <person name="Zhu X.-Q."/>
            <person name="Korhonen P.K."/>
            <person name="Cai H."/>
            <person name="Young N.D."/>
            <person name="Nejsum P."/>
            <person name="von Samson-Himmelstjerna G."/>
            <person name="Boag P.R."/>
            <person name="Tan P."/>
            <person name="Li Q."/>
            <person name="Min J."/>
            <person name="Yang Y."/>
            <person name="Wang X."/>
            <person name="Fang X."/>
            <person name="Hall R.S."/>
            <person name="Hofmann A."/>
            <person name="Sternberg P.W."/>
            <person name="Jex A.R."/>
            <person name="Gasser R.B."/>
        </authorList>
    </citation>
    <scope>NUCLEOTIDE SEQUENCE [LARGE SCALE GENOMIC DNA]</scope>
    <source>
        <strain evidence="2">PN_DK_2014</strain>
    </source>
</reference>
<gene>
    <name evidence="2" type="ORF">Tcan_12334</name>
</gene>
<evidence type="ECO:0000313" key="3">
    <source>
        <dbReference type="Proteomes" id="UP000031036"/>
    </source>
</evidence>
<protein>
    <submittedName>
        <fullName evidence="2">Uncharacterized protein</fullName>
    </submittedName>
</protein>
<comment type="caution">
    <text evidence="2">The sequence shown here is derived from an EMBL/GenBank/DDBJ whole genome shotgun (WGS) entry which is preliminary data.</text>
</comment>
<feature type="region of interest" description="Disordered" evidence="1">
    <location>
        <begin position="93"/>
        <end position="117"/>
    </location>
</feature>
<evidence type="ECO:0000313" key="2">
    <source>
        <dbReference type="EMBL" id="KHN73854.1"/>
    </source>
</evidence>
<organism evidence="2 3">
    <name type="scientific">Toxocara canis</name>
    <name type="common">Canine roundworm</name>
    <dbReference type="NCBI Taxonomy" id="6265"/>
    <lineage>
        <taxon>Eukaryota</taxon>
        <taxon>Metazoa</taxon>
        <taxon>Ecdysozoa</taxon>
        <taxon>Nematoda</taxon>
        <taxon>Chromadorea</taxon>
        <taxon>Rhabditida</taxon>
        <taxon>Spirurina</taxon>
        <taxon>Ascaridomorpha</taxon>
        <taxon>Ascaridoidea</taxon>
        <taxon>Toxocaridae</taxon>
        <taxon>Toxocara</taxon>
    </lineage>
</organism>
<feature type="region of interest" description="Disordered" evidence="1">
    <location>
        <begin position="144"/>
        <end position="172"/>
    </location>
</feature>
<dbReference type="Proteomes" id="UP000031036">
    <property type="component" value="Unassembled WGS sequence"/>
</dbReference>